<dbReference type="SUPFAM" id="SSF69318">
    <property type="entry name" value="Integrin alpha N-terminal domain"/>
    <property type="match status" value="1"/>
</dbReference>
<evidence type="ECO:0000256" key="5">
    <source>
        <dbReference type="ARBA" id="ARBA00023136"/>
    </source>
</evidence>
<dbReference type="PANTHER" id="PTHR21419:SF23">
    <property type="entry name" value="PROTEIN DEFECTIVE IN EXINE FORMATION 1"/>
    <property type="match status" value="1"/>
</dbReference>
<evidence type="ECO:0000256" key="1">
    <source>
        <dbReference type="ARBA" id="ARBA00004167"/>
    </source>
</evidence>
<keyword evidence="2" id="KW-0812">Transmembrane</keyword>
<dbReference type="PANTHER" id="PTHR21419">
    <property type="match status" value="1"/>
</dbReference>
<protein>
    <submittedName>
        <fullName evidence="6">Uncharacterized protein</fullName>
    </submittedName>
</protein>
<dbReference type="AlphaFoldDB" id="E1Z2Y8"/>
<dbReference type="KEGG" id="cvr:CHLNCDRAFT_133372"/>
<comment type="subcellular location">
    <subcellularLocation>
        <location evidence="1">Membrane</location>
        <topology evidence="1">Single-pass membrane protein</topology>
    </subcellularLocation>
</comment>
<evidence type="ECO:0000256" key="2">
    <source>
        <dbReference type="ARBA" id="ARBA00022692"/>
    </source>
</evidence>
<dbReference type="GeneID" id="17359391"/>
<gene>
    <name evidence="6" type="ORF">CHLNCDRAFT_133372</name>
</gene>
<reference evidence="6 7" key="1">
    <citation type="journal article" date="2010" name="Plant Cell">
        <title>The Chlorella variabilis NC64A genome reveals adaptation to photosymbiosis, coevolution with viruses, and cryptic sex.</title>
        <authorList>
            <person name="Blanc G."/>
            <person name="Duncan G."/>
            <person name="Agarkova I."/>
            <person name="Borodovsky M."/>
            <person name="Gurnon J."/>
            <person name="Kuo A."/>
            <person name="Lindquist E."/>
            <person name="Lucas S."/>
            <person name="Pangilinan J."/>
            <person name="Polle J."/>
            <person name="Salamov A."/>
            <person name="Terry A."/>
            <person name="Yamada T."/>
            <person name="Dunigan D.D."/>
            <person name="Grigoriev I.V."/>
            <person name="Claverie J.M."/>
            <person name="Van Etten J.L."/>
        </authorList>
    </citation>
    <scope>NUCLEOTIDE SEQUENCE [LARGE SCALE GENOMIC DNA]</scope>
    <source>
        <strain evidence="6 7">NC64A</strain>
    </source>
</reference>
<dbReference type="OrthoDB" id="200924at2759"/>
<name>E1Z2Y8_CHLVA</name>
<accession>E1Z2Y8</accession>
<keyword evidence="5" id="KW-0472">Membrane</keyword>
<proteinExistence type="predicted"/>
<evidence type="ECO:0000313" key="6">
    <source>
        <dbReference type="EMBL" id="EFN59749.1"/>
    </source>
</evidence>
<keyword evidence="7" id="KW-1185">Reference proteome</keyword>
<dbReference type="RefSeq" id="XP_005851851.1">
    <property type="nucleotide sequence ID" value="XM_005851789.1"/>
</dbReference>
<keyword evidence="4" id="KW-1133">Transmembrane helix</keyword>
<organism evidence="7">
    <name type="scientific">Chlorella variabilis</name>
    <name type="common">Green alga</name>
    <dbReference type="NCBI Taxonomy" id="554065"/>
    <lineage>
        <taxon>Eukaryota</taxon>
        <taxon>Viridiplantae</taxon>
        <taxon>Chlorophyta</taxon>
        <taxon>core chlorophytes</taxon>
        <taxon>Trebouxiophyceae</taxon>
        <taxon>Chlorellales</taxon>
        <taxon>Chlorellaceae</taxon>
        <taxon>Chlorella clade</taxon>
        <taxon>Chlorella</taxon>
    </lineage>
</organism>
<dbReference type="InParanoid" id="E1Z2Y8"/>
<dbReference type="InterPro" id="IPR028994">
    <property type="entry name" value="Integrin_alpha_N"/>
</dbReference>
<dbReference type="Gene3D" id="2.130.10.10">
    <property type="entry name" value="YVTN repeat-like/Quinoprotein amine dehydrogenase"/>
    <property type="match status" value="1"/>
</dbReference>
<evidence type="ECO:0000256" key="3">
    <source>
        <dbReference type="ARBA" id="ARBA00022729"/>
    </source>
</evidence>
<keyword evidence="3" id="KW-0732">Signal</keyword>
<evidence type="ECO:0000256" key="4">
    <source>
        <dbReference type="ARBA" id="ARBA00022989"/>
    </source>
</evidence>
<dbReference type="eggNOG" id="ENOG502QRZ6">
    <property type="taxonomic scope" value="Eukaryota"/>
</dbReference>
<evidence type="ECO:0000313" key="7">
    <source>
        <dbReference type="Proteomes" id="UP000008141"/>
    </source>
</evidence>
<sequence length="193" mass="20802">MLHGWASLPPCHPTTCSEHRLELGKDVELGLYVASGVVVFDLHRRSVKWSQHLDLSTDYTSFKAYAYSAPTLADIDNNGKMEIIMGTSMGFLYVLDCYGVTRPGFPLQMGDIQAQVAMADINADGQLEMVAADSRGNVAAFTAAGKEVWETHLNSQIHQNAVFGDIDGDGELEVVLATFRPGPPALLGSSTGL</sequence>
<dbReference type="GO" id="GO:0016020">
    <property type="term" value="C:membrane"/>
    <property type="evidence" value="ECO:0007669"/>
    <property type="project" value="UniProtKB-SubCell"/>
</dbReference>
<dbReference type="InterPro" id="IPR045232">
    <property type="entry name" value="FAM234"/>
</dbReference>
<dbReference type="Proteomes" id="UP000008141">
    <property type="component" value="Unassembled WGS sequence"/>
</dbReference>
<dbReference type="InterPro" id="IPR015943">
    <property type="entry name" value="WD40/YVTN_repeat-like_dom_sf"/>
</dbReference>
<dbReference type="STRING" id="554065.E1Z2Y8"/>
<dbReference type="EMBL" id="GL433835">
    <property type="protein sequence ID" value="EFN59749.1"/>
    <property type="molecule type" value="Genomic_DNA"/>
</dbReference>
<dbReference type="InterPro" id="IPR013517">
    <property type="entry name" value="FG-GAP"/>
</dbReference>
<dbReference type="Pfam" id="PF13517">
    <property type="entry name" value="FG-GAP_3"/>
    <property type="match status" value="1"/>
</dbReference>